<dbReference type="EMBL" id="VDFW01000055">
    <property type="protein sequence ID" value="TNC19060.1"/>
    <property type="molecule type" value="Genomic_DNA"/>
</dbReference>
<evidence type="ECO:0000256" key="1">
    <source>
        <dbReference type="SAM" id="MobiDB-lite"/>
    </source>
</evidence>
<keyword evidence="3" id="KW-1185">Reference proteome</keyword>
<proteinExistence type="predicted"/>
<feature type="region of interest" description="Disordered" evidence="1">
    <location>
        <begin position="1"/>
        <end position="25"/>
    </location>
</feature>
<comment type="caution">
    <text evidence="2">The sequence shown here is derived from an EMBL/GenBank/DDBJ whole genome shotgun (WGS) entry which is preliminary data.</text>
</comment>
<accession>A0A5C4LS37</accession>
<gene>
    <name evidence="2" type="ORF">FG385_32865</name>
</gene>
<sequence length="121" mass="13151">MVSYAGLGSRWADAEPDSTGDNTGNWTTVLSAADLGVQVPWYEIYRGVAERVAPGTALRVRIGSHPVSAVQLGEVGEWDPAQPPLIQKGQDVEFLWDAPATGTPPRITIWLRYDDDKWGSA</sequence>
<evidence type="ECO:0000313" key="3">
    <source>
        <dbReference type="Proteomes" id="UP000305546"/>
    </source>
</evidence>
<protein>
    <submittedName>
        <fullName evidence="2">Uncharacterized protein</fullName>
    </submittedName>
</protein>
<dbReference type="Proteomes" id="UP000305546">
    <property type="component" value="Unassembled WGS sequence"/>
</dbReference>
<reference evidence="2 3" key="1">
    <citation type="submission" date="2019-06" db="EMBL/GenBank/DDBJ databases">
        <title>Amycolatopsis alkalitolerans sp. nov., isolated from Gastrodia elata Blume.</title>
        <authorList>
            <person name="Narsing Rao M.P."/>
            <person name="Li W.J."/>
        </authorList>
    </citation>
    <scope>NUCLEOTIDE SEQUENCE [LARGE SCALE GENOMIC DNA]</scope>
    <source>
        <strain evidence="2 3">SYSUP0005</strain>
    </source>
</reference>
<evidence type="ECO:0000313" key="2">
    <source>
        <dbReference type="EMBL" id="TNC19060.1"/>
    </source>
</evidence>
<dbReference type="RefSeq" id="WP_139100710.1">
    <property type="nucleotide sequence ID" value="NZ_VDFW01000055.1"/>
</dbReference>
<organism evidence="2 3">
    <name type="scientific">Amycolatopsis alkalitolerans</name>
    <dbReference type="NCBI Taxonomy" id="2547244"/>
    <lineage>
        <taxon>Bacteria</taxon>
        <taxon>Bacillati</taxon>
        <taxon>Actinomycetota</taxon>
        <taxon>Actinomycetes</taxon>
        <taxon>Pseudonocardiales</taxon>
        <taxon>Pseudonocardiaceae</taxon>
        <taxon>Amycolatopsis</taxon>
    </lineage>
</organism>
<dbReference type="AlphaFoldDB" id="A0A5C4LS37"/>
<name>A0A5C4LS37_9PSEU</name>